<name>A0A7W3IFY0_9GAMM</name>
<keyword evidence="8" id="KW-0406">Ion transport</keyword>
<feature type="transmembrane region" description="Helical" evidence="11">
    <location>
        <begin position="771"/>
        <end position="792"/>
    </location>
</feature>
<dbReference type="InterPro" id="IPR038377">
    <property type="entry name" value="Na/Glc_symporter_sf"/>
</dbReference>
<evidence type="ECO:0000256" key="11">
    <source>
        <dbReference type="SAM" id="Phobius"/>
    </source>
</evidence>
<feature type="transmembrane region" description="Helical" evidence="11">
    <location>
        <begin position="360"/>
        <end position="380"/>
    </location>
</feature>
<dbReference type="Proteomes" id="UP000547058">
    <property type="component" value="Unassembled WGS sequence"/>
</dbReference>
<dbReference type="GO" id="GO:0006814">
    <property type="term" value="P:sodium ion transport"/>
    <property type="evidence" value="ECO:0007669"/>
    <property type="project" value="UniProtKB-KW"/>
</dbReference>
<feature type="signal peptide" evidence="12">
    <location>
        <begin position="1"/>
        <end position="38"/>
    </location>
</feature>
<feature type="transmembrane region" description="Helical" evidence="11">
    <location>
        <begin position="469"/>
        <end position="486"/>
    </location>
</feature>
<dbReference type="InterPro" id="IPR001734">
    <property type="entry name" value="Na/solute_symporter"/>
</dbReference>
<feature type="chain" id="PRO_5030897724" evidence="12">
    <location>
        <begin position="39"/>
        <end position="815"/>
    </location>
</feature>
<feature type="transmembrane region" description="Helical" evidence="11">
    <location>
        <begin position="392"/>
        <end position="413"/>
    </location>
</feature>
<comment type="caution">
    <text evidence="13">The sequence shown here is derived from an EMBL/GenBank/DDBJ whole genome shotgun (WGS) entry which is preliminary data.</text>
</comment>
<keyword evidence="7" id="KW-0915">Sodium</keyword>
<protein>
    <submittedName>
        <fullName evidence="13">Sodium:solute symporter</fullName>
    </submittedName>
</protein>
<feature type="transmembrane region" description="Helical" evidence="11">
    <location>
        <begin position="433"/>
        <end position="457"/>
    </location>
</feature>
<evidence type="ECO:0000256" key="2">
    <source>
        <dbReference type="ARBA" id="ARBA00006434"/>
    </source>
</evidence>
<gene>
    <name evidence="13" type="ORF">H4O11_00105</name>
</gene>
<dbReference type="InterPro" id="IPR051163">
    <property type="entry name" value="Sodium:Solute_Symporter_SSF"/>
</dbReference>
<feature type="transmembrane region" description="Helical" evidence="11">
    <location>
        <begin position="547"/>
        <end position="565"/>
    </location>
</feature>
<evidence type="ECO:0000313" key="14">
    <source>
        <dbReference type="Proteomes" id="UP000547058"/>
    </source>
</evidence>
<dbReference type="Pfam" id="PF00474">
    <property type="entry name" value="SSF"/>
    <property type="match status" value="1"/>
</dbReference>
<keyword evidence="4" id="KW-1003">Cell membrane</keyword>
<evidence type="ECO:0000313" key="13">
    <source>
        <dbReference type="EMBL" id="MBA8680212.1"/>
    </source>
</evidence>
<evidence type="ECO:0000256" key="8">
    <source>
        <dbReference type="ARBA" id="ARBA00023065"/>
    </source>
</evidence>
<keyword evidence="9 11" id="KW-0472">Membrane</keyword>
<keyword evidence="14" id="KW-1185">Reference proteome</keyword>
<dbReference type="NCBIfam" id="TIGR00813">
    <property type="entry name" value="sss"/>
    <property type="match status" value="1"/>
</dbReference>
<reference evidence="13 14" key="1">
    <citation type="submission" date="2020-08" db="EMBL/GenBank/DDBJ databases">
        <title>Stenotrophomonas tumulicola JCM 30961.</title>
        <authorList>
            <person name="Deng Y."/>
        </authorList>
    </citation>
    <scope>NUCLEOTIDE SEQUENCE [LARGE SCALE GENOMIC DNA]</scope>
    <source>
        <strain evidence="13 14">JCM 30961</strain>
    </source>
</reference>
<sequence>MLKPASFVFASTVLRHVGRQFRLVAALVLLAASGTAAADSLTTVKSGSLPMLPVQLVPAGLVNVEGRTVAFSKQDAWALAADGTAWEPLAYASNDGGMVLQGSVHAAGQAYLLGSREAATVLQPVGVEAATLVAGEPLPLPVVLDAAHAAALGDALYVAGNDAAGVTHLYRRSASAADVAWQRLAAWPQVGVPHALQAQKGALYAGVGIPGQGDQLWRWTPDDNWRQVTSPEGQIIAGSMRALGQAHLLMLVKDAQGQVHARTFHTITSAWATLDDTLASDPVAVTAWGNGLAWASPGAAGTRFQYAEMQGGKHLLRWLDWTVIGIYLLAMLGMGFYFYLRDRNSNTTADFFVGGRSIPFWAAGISLYATNTSSISFIAIPAKAFDTNWQYMTNNLIAVTGLMFVAIWIVPLLRRLDLMSVFSYLETRFHPAIRMLSSALCIVMQIGSRMSVILFLPALAISTITGVDVVWSIMLMGVFTIIYSTAGGSKAVIWTDVVQVVVMFGGALFAIGFIFLHAGGDLPQLLSAAAAEDKTRLFDFSFDLTKATVWGFIFLVVFDVVLTFPKDQVLMQRTLSTRSDKEAGRSIWTFAAIMIPGGFVFYGIGTALWMYYRNNPERLNPLLPIDATFPLFIAAELPAGVTGLIIAGIFAAAMSTLSSIINSISTLVSVDFYQKLVKDPNDKTAVRIAEWSGVGVGFIGIGIALLMSRYDIHSLFDVSIELAGLLGGGFAGAYTLGMFTRRANAPGVAIGVAGSILVTLACWTMDLVHPYFYLAISILLCIVIGYVASLFFPAPAQSLKGLTIYRDTPAEAASA</sequence>
<dbReference type="GO" id="GO:0015293">
    <property type="term" value="F:symporter activity"/>
    <property type="evidence" value="ECO:0007669"/>
    <property type="project" value="TreeGrafter"/>
</dbReference>
<keyword evidence="5 11" id="KW-0812">Transmembrane</keyword>
<dbReference type="PANTHER" id="PTHR42985">
    <property type="entry name" value="SODIUM-COUPLED MONOCARBOXYLATE TRANSPORTER"/>
    <property type="match status" value="1"/>
</dbReference>
<keyword evidence="10" id="KW-0739">Sodium transport</keyword>
<dbReference type="GO" id="GO:0005886">
    <property type="term" value="C:plasma membrane"/>
    <property type="evidence" value="ECO:0007669"/>
    <property type="project" value="UniProtKB-SubCell"/>
</dbReference>
<evidence type="ECO:0000256" key="6">
    <source>
        <dbReference type="ARBA" id="ARBA00022989"/>
    </source>
</evidence>
<dbReference type="PROSITE" id="PS50283">
    <property type="entry name" value="NA_SOLUT_SYMP_3"/>
    <property type="match status" value="1"/>
</dbReference>
<evidence type="ECO:0000256" key="9">
    <source>
        <dbReference type="ARBA" id="ARBA00023136"/>
    </source>
</evidence>
<keyword evidence="6 11" id="KW-1133">Transmembrane helix</keyword>
<dbReference type="RefSeq" id="WP_182337397.1">
    <property type="nucleotide sequence ID" value="NZ_JACGXS010000001.1"/>
</dbReference>
<evidence type="ECO:0000256" key="5">
    <source>
        <dbReference type="ARBA" id="ARBA00022692"/>
    </source>
</evidence>
<evidence type="ECO:0000256" key="10">
    <source>
        <dbReference type="ARBA" id="ARBA00023201"/>
    </source>
</evidence>
<keyword evidence="3" id="KW-0813">Transport</keyword>
<feature type="transmembrane region" description="Helical" evidence="11">
    <location>
        <begin position="747"/>
        <end position="765"/>
    </location>
</feature>
<feature type="transmembrane region" description="Helical" evidence="11">
    <location>
        <begin position="586"/>
        <end position="611"/>
    </location>
</feature>
<feature type="transmembrane region" description="Helical" evidence="11">
    <location>
        <begin position="722"/>
        <end position="740"/>
    </location>
</feature>
<feature type="transmembrane region" description="Helical" evidence="11">
    <location>
        <begin position="493"/>
        <end position="516"/>
    </location>
</feature>
<accession>A0A7W3IFY0</accession>
<dbReference type="EMBL" id="JACGXS010000001">
    <property type="protein sequence ID" value="MBA8680212.1"/>
    <property type="molecule type" value="Genomic_DNA"/>
</dbReference>
<keyword evidence="12" id="KW-0732">Signal</keyword>
<organism evidence="13 14">
    <name type="scientific">Stenotrophomonas tumulicola</name>
    <dbReference type="NCBI Taxonomy" id="1685415"/>
    <lineage>
        <taxon>Bacteria</taxon>
        <taxon>Pseudomonadati</taxon>
        <taxon>Pseudomonadota</taxon>
        <taxon>Gammaproteobacteria</taxon>
        <taxon>Lysobacterales</taxon>
        <taxon>Lysobacteraceae</taxon>
        <taxon>Stenotrophomonas</taxon>
    </lineage>
</organism>
<dbReference type="CDD" id="cd11495">
    <property type="entry name" value="SLC5sbd_NIS-like_u3"/>
    <property type="match status" value="1"/>
</dbReference>
<comment type="subcellular location">
    <subcellularLocation>
        <location evidence="1">Cell membrane</location>
        <topology evidence="1">Multi-pass membrane protein</topology>
    </subcellularLocation>
</comment>
<evidence type="ECO:0000256" key="12">
    <source>
        <dbReference type="SAM" id="SignalP"/>
    </source>
</evidence>
<feature type="transmembrane region" description="Helical" evidence="11">
    <location>
        <begin position="688"/>
        <end position="710"/>
    </location>
</feature>
<feature type="transmembrane region" description="Helical" evidence="11">
    <location>
        <begin position="631"/>
        <end position="653"/>
    </location>
</feature>
<proteinExistence type="inferred from homology"/>
<dbReference type="AlphaFoldDB" id="A0A7W3IFY0"/>
<feature type="transmembrane region" description="Helical" evidence="11">
    <location>
        <begin position="318"/>
        <end position="340"/>
    </location>
</feature>
<evidence type="ECO:0000256" key="7">
    <source>
        <dbReference type="ARBA" id="ARBA00023053"/>
    </source>
</evidence>
<dbReference type="Gene3D" id="1.20.1730.10">
    <property type="entry name" value="Sodium/glucose cotransporter"/>
    <property type="match status" value="1"/>
</dbReference>
<comment type="similarity">
    <text evidence="2">Belongs to the sodium:solute symporter (SSF) (TC 2.A.21) family.</text>
</comment>
<evidence type="ECO:0000256" key="3">
    <source>
        <dbReference type="ARBA" id="ARBA00022448"/>
    </source>
</evidence>
<evidence type="ECO:0000256" key="1">
    <source>
        <dbReference type="ARBA" id="ARBA00004651"/>
    </source>
</evidence>
<evidence type="ECO:0000256" key="4">
    <source>
        <dbReference type="ARBA" id="ARBA00022475"/>
    </source>
</evidence>
<dbReference type="PANTHER" id="PTHR42985:SF40">
    <property type="entry name" value="LD47995P-RELATED"/>
    <property type="match status" value="1"/>
</dbReference>